<dbReference type="InterPro" id="IPR036259">
    <property type="entry name" value="MFS_trans_sf"/>
</dbReference>
<feature type="transmembrane region" description="Helical" evidence="7">
    <location>
        <begin position="278"/>
        <end position="300"/>
    </location>
</feature>
<evidence type="ECO:0000256" key="3">
    <source>
        <dbReference type="ARBA" id="ARBA00022475"/>
    </source>
</evidence>
<evidence type="ECO:0000256" key="5">
    <source>
        <dbReference type="ARBA" id="ARBA00022989"/>
    </source>
</evidence>
<evidence type="ECO:0000256" key="1">
    <source>
        <dbReference type="ARBA" id="ARBA00004651"/>
    </source>
</evidence>
<feature type="transmembrane region" description="Helical" evidence="7">
    <location>
        <begin position="395"/>
        <end position="417"/>
    </location>
</feature>
<sequence length="418" mass="44489">MTTEDIRSVTPQDEEQKLPFWVNRNFAWLFSGQAISNIGDFVYGTTLLIWVFSLTRSATAVSGVLLAQCIPMFVLGPLAGVFVDRWNRRTTMLVSDLCRTMLALLPLLAPADLRLPVIYSSVFLLSCFGRFFMPAKSGLLQGIVPEKGLMQASSLSQSVSASSLILGPALAAPLYFAFGPFFALAINAASYLVSALCIFNIRAPREVLHPYAATPENMTATTAGSVLKELVEGLKFALGSRILLTLILMLALAMLGGGAINALDVVFVNRNLHAAPAIYGFIEAAAGAGVLGGTLLAALFSKKLQARQLFAGSLFLLGVGIIIYACQSWYITAIILAFVIFAPQGGLQVGFGPIFITNTPREMIGRTQSLLDISSSGASLLSIAIAGYLGQFISVPIIFISCGILISISGLIGWFALA</sequence>
<dbReference type="CDD" id="cd06173">
    <property type="entry name" value="MFS_MefA_like"/>
    <property type="match status" value="1"/>
</dbReference>
<evidence type="ECO:0000256" key="6">
    <source>
        <dbReference type="ARBA" id="ARBA00023136"/>
    </source>
</evidence>
<evidence type="ECO:0000313" key="8">
    <source>
        <dbReference type="EMBL" id="GER91776.1"/>
    </source>
</evidence>
<keyword evidence="6 7" id="KW-0472">Membrane</keyword>
<dbReference type="Gene3D" id="1.20.1250.20">
    <property type="entry name" value="MFS general substrate transporter like domains"/>
    <property type="match status" value="1"/>
</dbReference>
<feature type="transmembrane region" description="Helical" evidence="7">
    <location>
        <begin position="26"/>
        <end position="52"/>
    </location>
</feature>
<feature type="transmembrane region" description="Helical" evidence="7">
    <location>
        <begin position="242"/>
        <end position="263"/>
    </location>
</feature>
<reference evidence="8 9" key="1">
    <citation type="submission" date="2019-10" db="EMBL/GenBank/DDBJ databases">
        <title>Dictyobacter vulcani sp. nov., within the class Ktedonobacteria, isolated from soil of volcanic Mt. Zao.</title>
        <authorList>
            <person name="Zheng Y."/>
            <person name="Wang C.M."/>
            <person name="Sakai Y."/>
            <person name="Abe K."/>
            <person name="Yokota A."/>
            <person name="Yabe S."/>
        </authorList>
    </citation>
    <scope>NUCLEOTIDE SEQUENCE [LARGE SCALE GENOMIC DNA]</scope>
    <source>
        <strain evidence="8 9">W12</strain>
    </source>
</reference>
<feature type="transmembrane region" description="Helical" evidence="7">
    <location>
        <begin position="181"/>
        <end position="201"/>
    </location>
</feature>
<dbReference type="PANTHER" id="PTHR23513:SF6">
    <property type="entry name" value="MAJOR FACILITATOR SUPERFAMILY ASSOCIATED DOMAIN-CONTAINING PROTEIN"/>
    <property type="match status" value="1"/>
</dbReference>
<comment type="subcellular location">
    <subcellularLocation>
        <location evidence="1">Cell membrane</location>
        <topology evidence="1">Multi-pass membrane protein</topology>
    </subcellularLocation>
</comment>
<dbReference type="RefSeq" id="WP_151759378.1">
    <property type="nucleotide sequence ID" value="NZ_BKZW01000004.1"/>
</dbReference>
<dbReference type="GO" id="GO:0005886">
    <property type="term" value="C:plasma membrane"/>
    <property type="evidence" value="ECO:0007669"/>
    <property type="project" value="UniProtKB-SubCell"/>
</dbReference>
<keyword evidence="5 7" id="KW-1133">Transmembrane helix</keyword>
<accession>A0A5J4L2T2</accession>
<keyword evidence="3" id="KW-1003">Cell membrane</keyword>
<dbReference type="EMBL" id="BKZW01000004">
    <property type="protein sequence ID" value="GER91776.1"/>
    <property type="molecule type" value="Genomic_DNA"/>
</dbReference>
<feature type="transmembrane region" description="Helical" evidence="7">
    <location>
        <begin position="58"/>
        <end position="83"/>
    </location>
</feature>
<dbReference type="Pfam" id="PF05977">
    <property type="entry name" value="MFS_3"/>
    <property type="match status" value="1"/>
</dbReference>
<dbReference type="Proteomes" id="UP000326912">
    <property type="component" value="Unassembled WGS sequence"/>
</dbReference>
<feature type="transmembrane region" description="Helical" evidence="7">
    <location>
        <begin position="309"/>
        <end position="325"/>
    </location>
</feature>
<evidence type="ECO:0000256" key="2">
    <source>
        <dbReference type="ARBA" id="ARBA00022448"/>
    </source>
</evidence>
<organism evidence="8 9">
    <name type="scientific">Dictyobacter vulcani</name>
    <dbReference type="NCBI Taxonomy" id="2607529"/>
    <lineage>
        <taxon>Bacteria</taxon>
        <taxon>Bacillati</taxon>
        <taxon>Chloroflexota</taxon>
        <taxon>Ktedonobacteria</taxon>
        <taxon>Ktedonobacterales</taxon>
        <taxon>Dictyobacteraceae</taxon>
        <taxon>Dictyobacter</taxon>
    </lineage>
</organism>
<gene>
    <name evidence="8" type="ORF">KDW_59380</name>
</gene>
<keyword evidence="2" id="KW-0813">Transport</keyword>
<name>A0A5J4L2T2_9CHLR</name>
<feature type="transmembrane region" description="Helical" evidence="7">
    <location>
        <begin position="331"/>
        <end position="357"/>
    </location>
</feature>
<protein>
    <submittedName>
        <fullName evidence="8">MFS transporter</fullName>
    </submittedName>
</protein>
<dbReference type="AlphaFoldDB" id="A0A5J4L2T2"/>
<evidence type="ECO:0000256" key="4">
    <source>
        <dbReference type="ARBA" id="ARBA00022692"/>
    </source>
</evidence>
<dbReference type="SUPFAM" id="SSF103473">
    <property type="entry name" value="MFS general substrate transporter"/>
    <property type="match status" value="1"/>
</dbReference>
<dbReference type="InterPro" id="IPR010290">
    <property type="entry name" value="TM_effector"/>
</dbReference>
<keyword evidence="9" id="KW-1185">Reference proteome</keyword>
<evidence type="ECO:0000256" key="7">
    <source>
        <dbReference type="SAM" id="Phobius"/>
    </source>
</evidence>
<proteinExistence type="predicted"/>
<dbReference type="PANTHER" id="PTHR23513">
    <property type="entry name" value="INTEGRAL MEMBRANE EFFLUX PROTEIN-RELATED"/>
    <property type="match status" value="1"/>
</dbReference>
<comment type="caution">
    <text evidence="8">The sequence shown here is derived from an EMBL/GenBank/DDBJ whole genome shotgun (WGS) entry which is preliminary data.</text>
</comment>
<keyword evidence="4 7" id="KW-0812">Transmembrane</keyword>
<feature type="transmembrane region" description="Helical" evidence="7">
    <location>
        <begin position="369"/>
        <end position="389"/>
    </location>
</feature>
<evidence type="ECO:0000313" key="9">
    <source>
        <dbReference type="Proteomes" id="UP000326912"/>
    </source>
</evidence>